<keyword evidence="2" id="KW-0812">Transmembrane</keyword>
<dbReference type="NCBIfam" id="TIGR04222">
    <property type="entry name" value="near_uncomplex"/>
    <property type="match status" value="1"/>
</dbReference>
<evidence type="ECO:0000313" key="3">
    <source>
        <dbReference type="EMBL" id="PAU46427.1"/>
    </source>
</evidence>
<keyword evidence="2" id="KW-0472">Membrane</keyword>
<protein>
    <recommendedName>
        <fullName evidence="5">TIGR04222 domain-containing membrane protein</fullName>
    </recommendedName>
</protein>
<dbReference type="AlphaFoldDB" id="A0A2A2D4R1"/>
<dbReference type="EMBL" id="NSJV01000455">
    <property type="protein sequence ID" value="PAU46427.1"/>
    <property type="molecule type" value="Genomic_DNA"/>
</dbReference>
<comment type="caution">
    <text evidence="3">The sequence shown here is derived from an EMBL/GenBank/DDBJ whole genome shotgun (WGS) entry which is preliminary data.</text>
</comment>
<organism evidence="3 4">
    <name type="scientific">Streptomyces albireticuli</name>
    <dbReference type="NCBI Taxonomy" id="1940"/>
    <lineage>
        <taxon>Bacteria</taxon>
        <taxon>Bacillati</taxon>
        <taxon>Actinomycetota</taxon>
        <taxon>Actinomycetes</taxon>
        <taxon>Kitasatosporales</taxon>
        <taxon>Streptomycetaceae</taxon>
        <taxon>Streptomyces</taxon>
    </lineage>
</organism>
<name>A0A2A2D4R1_9ACTN</name>
<feature type="region of interest" description="Disordered" evidence="1">
    <location>
        <begin position="312"/>
        <end position="353"/>
    </location>
</feature>
<feature type="compositionally biased region" description="Low complexity" evidence="1">
    <location>
        <begin position="267"/>
        <end position="298"/>
    </location>
</feature>
<keyword evidence="2" id="KW-1133">Transmembrane helix</keyword>
<feature type="transmembrane region" description="Helical" evidence="2">
    <location>
        <begin position="143"/>
        <end position="162"/>
    </location>
</feature>
<keyword evidence="4" id="KW-1185">Reference proteome</keyword>
<evidence type="ECO:0000313" key="4">
    <source>
        <dbReference type="Proteomes" id="UP000218944"/>
    </source>
</evidence>
<proteinExistence type="predicted"/>
<evidence type="ECO:0008006" key="5">
    <source>
        <dbReference type="Google" id="ProtNLM"/>
    </source>
</evidence>
<reference evidence="3 4" key="1">
    <citation type="submission" date="2017-08" db="EMBL/GenBank/DDBJ databases">
        <title>Genome sequence of Streptomyces albireticuli NRRL B-1670.</title>
        <authorList>
            <person name="Graham D.E."/>
            <person name="Mahan K.M."/>
            <person name="Klingeman D.M."/>
            <person name="Hettich R.L."/>
            <person name="Parry R.J."/>
            <person name="Spain J.C."/>
        </authorList>
    </citation>
    <scope>NUCLEOTIDE SEQUENCE [LARGE SCALE GENOMIC DNA]</scope>
    <source>
        <strain evidence="3 4">NRRL B-1670</strain>
    </source>
</reference>
<dbReference type="RefSeq" id="WP_095583061.1">
    <property type="nucleotide sequence ID" value="NZ_JAJQQS010000010.1"/>
</dbReference>
<dbReference type="Proteomes" id="UP000218944">
    <property type="component" value="Unassembled WGS sequence"/>
</dbReference>
<sequence length="353" mass="36430">MITIAVVVALLCLLLPSVRLSRLRRGARGPLAADAADSLPDLPGVAYLLGGAEHVVDATVLKMYEDRRITLRKGRVTVVDPASRHAMERALLKRCSTDWSNSLRTLRREMREDPALEGIDRSLVDQGLLMAPATRRGWPRAALVQKAGLAVAATVTVVLLFLPASYPLPFVVLAPALLGAALVARTCEPPKWRVPRTDHGERVARHLRYRGSWSVHTPELHPEGLAGVVAVRGPEALTDDELRAQFDQPAEKPALTPATTARGGGTSSSYASSSSASRSSASSGSSGSSGSTSSASSSVSSSAIIVGASCGTGDSGDTSGSSDSGSASSCSSSYSSCSSGSSCSSCSSGSSCS</sequence>
<gene>
    <name evidence="3" type="ORF">CK936_24080</name>
</gene>
<accession>A0A2A2D4R1</accession>
<feature type="region of interest" description="Disordered" evidence="1">
    <location>
        <begin position="246"/>
        <end position="298"/>
    </location>
</feature>
<evidence type="ECO:0000256" key="2">
    <source>
        <dbReference type="SAM" id="Phobius"/>
    </source>
</evidence>
<dbReference type="InterPro" id="IPR026467">
    <property type="entry name" value="Ser/Gly_Cys_C_dom"/>
</dbReference>
<evidence type="ECO:0000256" key="1">
    <source>
        <dbReference type="SAM" id="MobiDB-lite"/>
    </source>
</evidence>